<dbReference type="AlphaFoldDB" id="A0A143BHM6"/>
<dbReference type="Proteomes" id="UP000076404">
    <property type="component" value="Chromosome"/>
</dbReference>
<gene>
    <name evidence="2" type="ORF">GEMMAAP_03125</name>
</gene>
<dbReference type="EMBL" id="CP011454">
    <property type="protein sequence ID" value="AMW04103.1"/>
    <property type="molecule type" value="Genomic_DNA"/>
</dbReference>
<evidence type="ECO:0000313" key="2">
    <source>
        <dbReference type="EMBL" id="AMW04103.1"/>
    </source>
</evidence>
<dbReference type="KEGG" id="gph:GEMMAAP_03125"/>
<evidence type="ECO:0000256" key="1">
    <source>
        <dbReference type="SAM" id="MobiDB-lite"/>
    </source>
</evidence>
<dbReference type="OrthoDB" id="9803452at2"/>
<dbReference type="STRING" id="1379270.GEMMAAP_03125"/>
<proteinExistence type="predicted"/>
<protein>
    <submittedName>
        <fullName evidence="2">Uncharacterized protein</fullName>
    </submittedName>
</protein>
<accession>A0A143BHM6</accession>
<keyword evidence="3" id="KW-1185">Reference proteome</keyword>
<dbReference type="RefSeq" id="WP_026849391.1">
    <property type="nucleotide sequence ID" value="NZ_CP011454.1"/>
</dbReference>
<organism evidence="2 3">
    <name type="scientific">Gemmatimonas phototrophica</name>
    <dbReference type="NCBI Taxonomy" id="1379270"/>
    <lineage>
        <taxon>Bacteria</taxon>
        <taxon>Pseudomonadati</taxon>
        <taxon>Gemmatimonadota</taxon>
        <taxon>Gemmatimonadia</taxon>
        <taxon>Gemmatimonadales</taxon>
        <taxon>Gemmatimonadaceae</taxon>
        <taxon>Gemmatimonas</taxon>
    </lineage>
</organism>
<sequence>MAANDSSANGAPPDDPSANSATPSAKPAGANARFTPDEEKAMRVVVQGGGMPECPRCTVRMTHRPLGGGSFGLGYHRQREWLLCPSCKRSAIFDVRRGTRL</sequence>
<reference evidence="2 3" key="1">
    <citation type="journal article" date="2014" name="Proc. Natl. Acad. Sci. U.S.A.">
        <title>Functional type 2 photosynthetic reaction centers found in the rare bacterial phylum Gemmatimonadetes.</title>
        <authorList>
            <person name="Zeng Y."/>
            <person name="Feng F."/>
            <person name="Medova H."/>
            <person name="Dean J."/>
            <person name="Koblizek M."/>
        </authorList>
    </citation>
    <scope>NUCLEOTIDE SEQUENCE [LARGE SCALE GENOMIC DNA]</scope>
    <source>
        <strain evidence="2 3">AP64</strain>
    </source>
</reference>
<feature type="region of interest" description="Disordered" evidence="1">
    <location>
        <begin position="1"/>
        <end position="39"/>
    </location>
</feature>
<reference evidence="2 3" key="2">
    <citation type="journal article" date="2016" name="Environ. Microbiol. Rep.">
        <title>Metagenomic evidence for the presence of phototrophic Gemmatimonadetes bacteria in diverse environments.</title>
        <authorList>
            <person name="Zeng Y."/>
            <person name="Baumbach J."/>
            <person name="Barbosa E.G."/>
            <person name="Azevedo V."/>
            <person name="Zhang C."/>
            <person name="Koblizek M."/>
        </authorList>
    </citation>
    <scope>NUCLEOTIDE SEQUENCE [LARGE SCALE GENOMIC DNA]</scope>
    <source>
        <strain evidence="2 3">AP64</strain>
    </source>
</reference>
<name>A0A143BHM6_9BACT</name>
<evidence type="ECO:0000313" key="3">
    <source>
        <dbReference type="Proteomes" id="UP000076404"/>
    </source>
</evidence>